<gene>
    <name evidence="1" type="ORF">IAA17_06955</name>
</gene>
<organism evidence="1 2">
    <name type="scientific">Candidatus Lachnoclostridium stercorigallinarum</name>
    <dbReference type="NCBI Taxonomy" id="2838634"/>
    <lineage>
        <taxon>Bacteria</taxon>
        <taxon>Bacillati</taxon>
        <taxon>Bacillota</taxon>
        <taxon>Clostridia</taxon>
        <taxon>Lachnospirales</taxon>
        <taxon>Lachnospiraceae</taxon>
    </lineage>
</organism>
<dbReference type="GO" id="GO:0005975">
    <property type="term" value="P:carbohydrate metabolic process"/>
    <property type="evidence" value="ECO:0007669"/>
    <property type="project" value="InterPro"/>
</dbReference>
<reference evidence="1" key="2">
    <citation type="submission" date="2021-04" db="EMBL/GenBank/DDBJ databases">
        <authorList>
            <person name="Gilroy R."/>
        </authorList>
    </citation>
    <scope>NUCLEOTIDE SEQUENCE</scope>
    <source>
        <strain evidence="1">ChiBcec1-1093</strain>
    </source>
</reference>
<sequence length="294" mass="33690">MIVRLKKGELTAAVDTMGAQLISLMDGGKTEYIWQRNPEVWKNCSPILFPIVGNLRNDKTRIGGKEYSIVKHGPCKSLEFKLLYQAGWEAVFGLDQDSFPDGTYPWKFELRVRYRLEEKGLTAVLEVNNRDEEDIWYCLGFHTGFNCPLTAGEQFEDYYLEFPQQQEAGYRGYDTEKLEFDRTKEHPFPGADGKTIPLTRELFANDAIWFDRTPSRKVSLKSRAGEKGVEVMFPDFDTVAFWTTPGGDGTFLCIEPWNGSAVCSDEDDEFLHKNHLQKLEKGKSETYTMTITLL</sequence>
<name>A0A9D2K750_9FIRM</name>
<dbReference type="CDD" id="cd09024">
    <property type="entry name" value="Aldose_epim_lacX"/>
    <property type="match status" value="1"/>
</dbReference>
<dbReference type="Gene3D" id="2.70.98.10">
    <property type="match status" value="1"/>
</dbReference>
<dbReference type="EMBL" id="DXBC01000109">
    <property type="protein sequence ID" value="HIZ79509.1"/>
    <property type="molecule type" value="Genomic_DNA"/>
</dbReference>
<dbReference type="InterPro" id="IPR008183">
    <property type="entry name" value="Aldose_1/G6P_1-epimerase"/>
</dbReference>
<dbReference type="InterPro" id="IPR037481">
    <property type="entry name" value="LacX"/>
</dbReference>
<dbReference type="SUPFAM" id="SSF74650">
    <property type="entry name" value="Galactose mutarotase-like"/>
    <property type="match status" value="1"/>
</dbReference>
<comment type="caution">
    <text evidence="1">The sequence shown here is derived from an EMBL/GenBank/DDBJ whole genome shotgun (WGS) entry which is preliminary data.</text>
</comment>
<dbReference type="Pfam" id="PF01263">
    <property type="entry name" value="Aldose_epim"/>
    <property type="match status" value="1"/>
</dbReference>
<dbReference type="InterPro" id="IPR014718">
    <property type="entry name" value="GH-type_carb-bd"/>
</dbReference>
<reference evidence="1" key="1">
    <citation type="journal article" date="2021" name="PeerJ">
        <title>Extensive microbial diversity within the chicken gut microbiome revealed by metagenomics and culture.</title>
        <authorList>
            <person name="Gilroy R."/>
            <person name="Ravi A."/>
            <person name="Getino M."/>
            <person name="Pursley I."/>
            <person name="Horton D.L."/>
            <person name="Alikhan N.F."/>
            <person name="Baker D."/>
            <person name="Gharbi K."/>
            <person name="Hall N."/>
            <person name="Watson M."/>
            <person name="Adriaenssens E.M."/>
            <person name="Foster-Nyarko E."/>
            <person name="Jarju S."/>
            <person name="Secka A."/>
            <person name="Antonio M."/>
            <person name="Oren A."/>
            <person name="Chaudhuri R.R."/>
            <person name="La Ragione R."/>
            <person name="Hildebrand F."/>
            <person name="Pallen M.J."/>
        </authorList>
    </citation>
    <scope>NUCLEOTIDE SEQUENCE</scope>
    <source>
        <strain evidence="1">ChiBcec1-1093</strain>
    </source>
</reference>
<dbReference type="InterPro" id="IPR011013">
    <property type="entry name" value="Gal_mutarotase_sf_dom"/>
</dbReference>
<proteinExistence type="predicted"/>
<dbReference type="GO" id="GO:0016853">
    <property type="term" value="F:isomerase activity"/>
    <property type="evidence" value="ECO:0007669"/>
    <property type="project" value="InterPro"/>
</dbReference>
<evidence type="ECO:0000313" key="1">
    <source>
        <dbReference type="EMBL" id="HIZ79509.1"/>
    </source>
</evidence>
<dbReference type="Proteomes" id="UP000824101">
    <property type="component" value="Unassembled WGS sequence"/>
</dbReference>
<accession>A0A9D2K750</accession>
<evidence type="ECO:0000313" key="2">
    <source>
        <dbReference type="Proteomes" id="UP000824101"/>
    </source>
</evidence>
<dbReference type="AlphaFoldDB" id="A0A9D2K750"/>
<protein>
    <submittedName>
        <fullName evidence="1">Aldose 1-epimerase family protein</fullName>
    </submittedName>
</protein>
<dbReference type="GO" id="GO:0030246">
    <property type="term" value="F:carbohydrate binding"/>
    <property type="evidence" value="ECO:0007669"/>
    <property type="project" value="InterPro"/>
</dbReference>